<feature type="domain" description="DUF6815" evidence="1">
    <location>
        <begin position="222"/>
        <end position="331"/>
    </location>
</feature>
<sequence>MDTERHSPLRHTVAILSRGDAAARRDATAQNSRFVRVFEALAVVGIDARPVIYDEIFADAVRDQLLAVDGVLVWVDPIHQGKTREALDPLLREVAAQGPWVSAHPDVILKMGVKDVLYRTRHLGWGADTHRYDTAASFRDEFPARLQANGPRVLKQNRGNGGQGVWKVEALPNADGMVRVLHAQRGSLPEDMPLDAFLARCEPYFGWGGCVIDQAFQPRLPDGMIRCYMSGAKVAGFGHQLIKALIPPPPEGPDAPEAQPGPRIMRGPDASQFQALRRSMEDQWTPQLMDTLGIDEPSLPAIWDADFLYGPRDATGTDTYVLCEINASSCFAIPDDAPAAIARTVKHRLLRTQAVRSGA</sequence>
<dbReference type="EMBL" id="JBEPTQ010000002">
    <property type="protein sequence ID" value="MET4723452.1"/>
    <property type="molecule type" value="Genomic_DNA"/>
</dbReference>
<dbReference type="InterPro" id="IPR049212">
    <property type="entry name" value="DUF6815"/>
</dbReference>
<evidence type="ECO:0000259" key="1">
    <source>
        <dbReference type="Pfam" id="PF20668"/>
    </source>
</evidence>
<proteinExistence type="predicted"/>
<reference evidence="2 3" key="1">
    <citation type="submission" date="2024-06" db="EMBL/GenBank/DDBJ databases">
        <title>Genomic Encyclopedia of Type Strains, Phase V (KMG-V): Genome sequencing to study the core and pangenomes of soil and plant-associated prokaryotes.</title>
        <authorList>
            <person name="Whitman W."/>
        </authorList>
    </citation>
    <scope>NUCLEOTIDE SEQUENCE [LARGE SCALE GENOMIC DNA]</scope>
    <source>
        <strain evidence="2 3">USDA 160</strain>
    </source>
</reference>
<comment type="caution">
    <text evidence="2">The sequence shown here is derived from an EMBL/GenBank/DDBJ whole genome shotgun (WGS) entry which is preliminary data.</text>
</comment>
<dbReference type="NCBIfam" id="NF033816">
    <property type="entry name" value="Cj0069_fam"/>
    <property type="match status" value="1"/>
</dbReference>
<evidence type="ECO:0000313" key="2">
    <source>
        <dbReference type="EMBL" id="MET4723452.1"/>
    </source>
</evidence>
<organism evidence="2 3">
    <name type="scientific">Bradyrhizobium japonicum</name>
    <dbReference type="NCBI Taxonomy" id="375"/>
    <lineage>
        <taxon>Bacteria</taxon>
        <taxon>Pseudomonadati</taxon>
        <taxon>Pseudomonadota</taxon>
        <taxon>Alphaproteobacteria</taxon>
        <taxon>Hyphomicrobiales</taxon>
        <taxon>Nitrobacteraceae</taxon>
        <taxon>Bradyrhizobium</taxon>
    </lineage>
</organism>
<evidence type="ECO:0000313" key="3">
    <source>
        <dbReference type="Proteomes" id="UP001549291"/>
    </source>
</evidence>
<protein>
    <recommendedName>
        <fullName evidence="1">DUF6815 domain-containing protein</fullName>
    </recommendedName>
</protein>
<dbReference type="Proteomes" id="UP001549291">
    <property type="component" value="Unassembled WGS sequence"/>
</dbReference>
<dbReference type="Pfam" id="PF20668">
    <property type="entry name" value="DUF6815"/>
    <property type="match status" value="1"/>
</dbReference>
<gene>
    <name evidence="2" type="ORF">ABIF63_007558</name>
</gene>
<keyword evidence="3" id="KW-1185">Reference proteome</keyword>
<dbReference type="RefSeq" id="WP_038956224.1">
    <property type="nucleotide sequence ID" value="NZ_CP066351.1"/>
</dbReference>
<name>A0ABV2S2P3_BRAJP</name>
<accession>A0ABV2S2P3</accession>